<evidence type="ECO:0000313" key="8">
    <source>
        <dbReference type="EMBL" id="MCL7024736.1"/>
    </source>
</evidence>
<dbReference type="Proteomes" id="UP001177140">
    <property type="component" value="Unassembled WGS sequence"/>
</dbReference>
<protein>
    <recommendedName>
        <fullName evidence="1">RNA helicase</fullName>
        <ecNumber evidence="1">3.6.4.13</ecNumber>
    </recommendedName>
</protein>
<evidence type="ECO:0000313" key="9">
    <source>
        <dbReference type="Proteomes" id="UP001177140"/>
    </source>
</evidence>
<dbReference type="EC" id="3.6.4.13" evidence="1"/>
<proteinExistence type="predicted"/>
<keyword evidence="3" id="KW-0067">ATP-binding</keyword>
<name>A0AA41RUL8_PAPNU</name>
<feature type="domain" description="DDX21/DDX50 dimerisation" evidence="7">
    <location>
        <begin position="28"/>
        <end position="80"/>
    </location>
</feature>
<dbReference type="GO" id="GO:0005524">
    <property type="term" value="F:ATP binding"/>
    <property type="evidence" value="ECO:0007669"/>
    <property type="project" value="InterPro"/>
</dbReference>
<dbReference type="InterPro" id="IPR012562">
    <property type="entry name" value="GUCT"/>
</dbReference>
<reference evidence="8" key="1">
    <citation type="submission" date="2022-03" db="EMBL/GenBank/DDBJ databases">
        <title>A functionally conserved STORR gene fusion in Papaver species that diverged 16.8 million years ago.</title>
        <authorList>
            <person name="Catania T."/>
        </authorList>
    </citation>
    <scope>NUCLEOTIDE SEQUENCE</scope>
    <source>
        <strain evidence="8">S-191538</strain>
    </source>
</reference>
<dbReference type="GO" id="GO:0003724">
    <property type="term" value="F:RNA helicase activity"/>
    <property type="evidence" value="ECO:0007669"/>
    <property type="project" value="UniProtKB-EC"/>
</dbReference>
<dbReference type="InterPro" id="IPR059027">
    <property type="entry name" value="DD_DDX21-DDX50"/>
</dbReference>
<gene>
    <name evidence="8" type="ORF">MKW94_002218</name>
</gene>
<comment type="catalytic activity">
    <reaction evidence="5">
        <text>ATP + H2O = ADP + phosphate + H(+)</text>
        <dbReference type="Rhea" id="RHEA:13065"/>
        <dbReference type="ChEBI" id="CHEBI:15377"/>
        <dbReference type="ChEBI" id="CHEBI:15378"/>
        <dbReference type="ChEBI" id="CHEBI:30616"/>
        <dbReference type="ChEBI" id="CHEBI:43474"/>
        <dbReference type="ChEBI" id="CHEBI:456216"/>
        <dbReference type="EC" id="3.6.4.13"/>
    </reaction>
</comment>
<keyword evidence="4" id="KW-0694">RNA-binding</keyword>
<dbReference type="Pfam" id="PF08152">
    <property type="entry name" value="GUCT"/>
    <property type="match status" value="1"/>
</dbReference>
<organism evidence="8 9">
    <name type="scientific">Papaver nudicaule</name>
    <name type="common">Iceland poppy</name>
    <dbReference type="NCBI Taxonomy" id="74823"/>
    <lineage>
        <taxon>Eukaryota</taxon>
        <taxon>Viridiplantae</taxon>
        <taxon>Streptophyta</taxon>
        <taxon>Embryophyta</taxon>
        <taxon>Tracheophyta</taxon>
        <taxon>Spermatophyta</taxon>
        <taxon>Magnoliopsida</taxon>
        <taxon>Ranunculales</taxon>
        <taxon>Papaveraceae</taxon>
        <taxon>Papaveroideae</taxon>
        <taxon>Papaver</taxon>
    </lineage>
</organism>
<evidence type="ECO:0000256" key="3">
    <source>
        <dbReference type="ARBA" id="ARBA00022806"/>
    </source>
</evidence>
<evidence type="ECO:0000259" key="7">
    <source>
        <dbReference type="Pfam" id="PF26142"/>
    </source>
</evidence>
<accession>A0AA41RUL8</accession>
<evidence type="ECO:0000256" key="5">
    <source>
        <dbReference type="ARBA" id="ARBA00047984"/>
    </source>
</evidence>
<dbReference type="EMBL" id="JAJJMA010037708">
    <property type="protein sequence ID" value="MCL7024736.1"/>
    <property type="molecule type" value="Genomic_DNA"/>
</dbReference>
<dbReference type="GO" id="GO:0003723">
    <property type="term" value="F:RNA binding"/>
    <property type="evidence" value="ECO:0007669"/>
    <property type="project" value="UniProtKB-KW"/>
</dbReference>
<feature type="non-terminal residue" evidence="8">
    <location>
        <position position="114"/>
    </location>
</feature>
<keyword evidence="3" id="KW-0547">Nucleotide-binding</keyword>
<feature type="domain" description="GUCT" evidence="6">
    <location>
        <begin position="83"/>
        <end position="113"/>
    </location>
</feature>
<dbReference type="AlphaFoldDB" id="A0AA41RUL8"/>
<evidence type="ECO:0000256" key="4">
    <source>
        <dbReference type="ARBA" id="ARBA00022884"/>
    </source>
</evidence>
<comment type="caution">
    <text evidence="8">The sequence shown here is derived from an EMBL/GenBank/DDBJ whole genome shotgun (WGS) entry which is preliminary data.</text>
</comment>
<evidence type="ECO:0000256" key="2">
    <source>
        <dbReference type="ARBA" id="ARBA00022801"/>
    </source>
</evidence>
<dbReference type="Pfam" id="PF26142">
    <property type="entry name" value="DD_DDX21-DDX50"/>
    <property type="match status" value="1"/>
</dbReference>
<keyword evidence="2" id="KW-0378">Hydrolase</keyword>
<keyword evidence="9" id="KW-1185">Reference proteome</keyword>
<sequence>MLYDPRKHNISRIERDAGVKFEHVSAPQATDIATSVAHEISAAILAVSDSVIPAFQSAADKLIKTSGLSPVDLLSKALAKASGYTEIKSRSLLNSMENYVTVQLEAGKPIYSPS</sequence>
<keyword evidence="3" id="KW-0347">Helicase</keyword>
<evidence type="ECO:0000256" key="1">
    <source>
        <dbReference type="ARBA" id="ARBA00012552"/>
    </source>
</evidence>
<dbReference type="GO" id="GO:0016787">
    <property type="term" value="F:hydrolase activity"/>
    <property type="evidence" value="ECO:0007669"/>
    <property type="project" value="UniProtKB-KW"/>
</dbReference>
<evidence type="ECO:0000259" key="6">
    <source>
        <dbReference type="Pfam" id="PF08152"/>
    </source>
</evidence>